<dbReference type="EMBL" id="SNVI01000001">
    <property type="protein sequence ID" value="TFE43838.1"/>
    <property type="molecule type" value="Genomic_DNA"/>
</dbReference>
<dbReference type="Proteomes" id="UP000297385">
    <property type="component" value="Unassembled WGS sequence"/>
</dbReference>
<keyword evidence="7 9" id="KW-0472">Membrane</keyword>
<evidence type="ECO:0000256" key="6">
    <source>
        <dbReference type="ARBA" id="ARBA00023065"/>
    </source>
</evidence>
<sequence>MHLGKSYKLSEFLVWTRRQIYALFLWGSVPVVLYKALGFSWLSVPLSVVVLLGTATSFIVGFKNVQTYNRAMEAQQIWTSILSASRLWGVIARDFPMDAEVSKALVNRHLAWLTALRYELRQPRVWESADKPFNAEYQRFYRIPERAVAIQDLLPLYLPPEETKQVLSSANKPTQVLSLQGAAISRLLASGKISVSFYMELERTLRDLIDQQASAERLKNFPYPRQYATINTLFVRFFCLLFPFGLLQEFNKLNDGVTGFMHGNMVWLVVPFSVVVSWMYTSLEQVGDSTENPFEGGANDVPISMLCRTVERELKEMLGDAEMAPMPDHETTVVL</sequence>
<dbReference type="GO" id="GO:0005886">
    <property type="term" value="C:plasma membrane"/>
    <property type="evidence" value="ECO:0007669"/>
    <property type="project" value="UniProtKB-SubCell"/>
</dbReference>
<keyword evidence="4 9" id="KW-0812">Transmembrane</keyword>
<comment type="subcellular location">
    <subcellularLocation>
        <location evidence="1">Cell membrane</location>
        <topology evidence="1">Multi-pass membrane protein</topology>
    </subcellularLocation>
</comment>
<reference evidence="10 11" key="1">
    <citation type="submission" date="2019-03" db="EMBL/GenBank/DDBJ databases">
        <title>Complete Genome Sequence of Paraburkholderia dipogonis ICMP 19430T, a Nitrogen-fixing Symbiont of the South African Invasive Legume Dipogon lignosus in New Zealand.</title>
        <authorList>
            <person name="De Meyer S.E."/>
        </authorList>
    </citation>
    <scope>NUCLEOTIDE SEQUENCE [LARGE SCALE GENOMIC DNA]</scope>
    <source>
        <strain evidence="10 11">ICMP 19430</strain>
    </source>
</reference>
<dbReference type="GeneID" id="97307486"/>
<evidence type="ECO:0000256" key="2">
    <source>
        <dbReference type="ARBA" id="ARBA00022448"/>
    </source>
</evidence>
<feature type="transmembrane region" description="Helical" evidence="9">
    <location>
        <begin position="20"/>
        <end position="37"/>
    </location>
</feature>
<evidence type="ECO:0000313" key="10">
    <source>
        <dbReference type="EMBL" id="TFE43838.1"/>
    </source>
</evidence>
<dbReference type="InterPro" id="IPR044669">
    <property type="entry name" value="YneE/VCCN1/2-like"/>
</dbReference>
<keyword evidence="6" id="KW-0406">Ion transport</keyword>
<dbReference type="AlphaFoldDB" id="A0A4Y8N2Y3"/>
<keyword evidence="3" id="KW-1003">Cell membrane</keyword>
<evidence type="ECO:0000256" key="4">
    <source>
        <dbReference type="ARBA" id="ARBA00022692"/>
    </source>
</evidence>
<evidence type="ECO:0000256" key="9">
    <source>
        <dbReference type="SAM" id="Phobius"/>
    </source>
</evidence>
<protein>
    <submittedName>
        <fullName evidence="10">Multidrug transporter</fullName>
    </submittedName>
</protein>
<keyword evidence="5 9" id="KW-1133">Transmembrane helix</keyword>
<feature type="transmembrane region" description="Helical" evidence="9">
    <location>
        <begin position="43"/>
        <end position="62"/>
    </location>
</feature>
<gene>
    <name evidence="10" type="ORF">E2553_01605</name>
</gene>
<name>A0A4Y8N2Y3_9BURK</name>
<accession>A0A4Y8N2Y3</accession>
<evidence type="ECO:0000256" key="5">
    <source>
        <dbReference type="ARBA" id="ARBA00022989"/>
    </source>
</evidence>
<feature type="transmembrane region" description="Helical" evidence="9">
    <location>
        <begin position="259"/>
        <end position="280"/>
    </location>
</feature>
<keyword evidence="2" id="KW-0813">Transport</keyword>
<organism evidence="10 11">
    <name type="scientific">Paraburkholderia dipogonis</name>
    <dbReference type="NCBI Taxonomy" id="1211383"/>
    <lineage>
        <taxon>Bacteria</taxon>
        <taxon>Pseudomonadati</taxon>
        <taxon>Pseudomonadota</taxon>
        <taxon>Betaproteobacteria</taxon>
        <taxon>Burkholderiales</taxon>
        <taxon>Burkholderiaceae</taxon>
        <taxon>Paraburkholderia</taxon>
    </lineage>
</organism>
<evidence type="ECO:0000256" key="1">
    <source>
        <dbReference type="ARBA" id="ARBA00004651"/>
    </source>
</evidence>
<comment type="similarity">
    <text evidence="8">Belongs to the anion channel-forming bestrophin (TC 1.A.46) family.</text>
</comment>
<comment type="caution">
    <text evidence="10">The sequence shown here is derived from an EMBL/GenBank/DDBJ whole genome shotgun (WGS) entry which is preliminary data.</text>
</comment>
<dbReference type="GO" id="GO:0005254">
    <property type="term" value="F:chloride channel activity"/>
    <property type="evidence" value="ECO:0007669"/>
    <property type="project" value="InterPro"/>
</dbReference>
<feature type="transmembrane region" description="Helical" evidence="9">
    <location>
        <begin position="227"/>
        <end position="247"/>
    </location>
</feature>
<evidence type="ECO:0000256" key="8">
    <source>
        <dbReference type="ARBA" id="ARBA00034708"/>
    </source>
</evidence>
<dbReference type="RefSeq" id="WP_134455736.1">
    <property type="nucleotide sequence ID" value="NZ_JBHMFL010000156.1"/>
</dbReference>
<evidence type="ECO:0000313" key="11">
    <source>
        <dbReference type="Proteomes" id="UP000297385"/>
    </source>
</evidence>
<dbReference type="Pfam" id="PF25539">
    <property type="entry name" value="Bestrophin_2"/>
    <property type="match status" value="1"/>
</dbReference>
<proteinExistence type="inferred from homology"/>
<evidence type="ECO:0000256" key="3">
    <source>
        <dbReference type="ARBA" id="ARBA00022475"/>
    </source>
</evidence>
<dbReference type="PANTHER" id="PTHR33281">
    <property type="entry name" value="UPF0187 PROTEIN YNEE"/>
    <property type="match status" value="1"/>
</dbReference>
<evidence type="ECO:0000256" key="7">
    <source>
        <dbReference type="ARBA" id="ARBA00023136"/>
    </source>
</evidence>
<dbReference type="PANTHER" id="PTHR33281:SF19">
    <property type="entry name" value="VOLTAGE-DEPENDENT ANION CHANNEL-FORMING PROTEIN YNEE"/>
    <property type="match status" value="1"/>
</dbReference>